<keyword evidence="2 4" id="KW-0496">Mitochondrion</keyword>
<name>A0A195B8A9_9HYME</name>
<proteinExistence type="inferred from homology"/>
<comment type="subcellular location">
    <subcellularLocation>
        <location evidence="1 4">Mitochondrion matrix</location>
    </subcellularLocation>
</comment>
<dbReference type="AlphaFoldDB" id="A0A195B8A9"/>
<comment type="subunit">
    <text evidence="4">Interacts with the flavoprotein subunit within the SDH catalytic dimer.</text>
</comment>
<accession>A0A195B8A9</accession>
<dbReference type="InterPro" id="IPR028882">
    <property type="entry name" value="SDHAF2"/>
</dbReference>
<dbReference type="EMBL" id="KQ976565">
    <property type="protein sequence ID" value="KYM80434.1"/>
    <property type="molecule type" value="Genomic_DNA"/>
</dbReference>
<dbReference type="SUPFAM" id="SSF109910">
    <property type="entry name" value="YgfY-like"/>
    <property type="match status" value="1"/>
</dbReference>
<sequence length="209" mass="24512">MVFEHVSPTSYDVLLSNGTYELNMSLTTSRTDDASELHFFKREEIVLINRANHYSFTTAFREKNIVATKIGSLMRDVSIYSCKRKDNFQDNNLIHPEGREPDIPHYVEREGENANLKRARLTYQSRKRGMLENGILLSTFANKYLNTFDDKQLRLYDQLINLPSNDWDIFYWATGVKPTPPEFDNEVMDLLKNHIKNEDRQARIMQPDL</sequence>
<comment type="function">
    <text evidence="4">Plays an essential role in the assembly of succinate dehydrogenase (SDH), an enzyme complex (also referred to as respiratory complex II) that is a component of both the tricarboxylic acid (TCA) cycle and the mitochondrial electron transport chain, and which couples the oxidation of succinate to fumarate with the reduction of ubiquinone (coenzyme Q) to ubiquinol. Required for flavinylation (covalent attachment of FAD) of the flavoprotein subunit of the SDH catalytic dimer.</text>
</comment>
<dbReference type="PANTHER" id="PTHR12469:SF2">
    <property type="entry name" value="SUCCINATE DEHYDROGENASE ASSEMBLY FACTOR 2, MITOCHONDRIAL"/>
    <property type="match status" value="1"/>
</dbReference>
<dbReference type="InterPro" id="IPR005631">
    <property type="entry name" value="SDH"/>
</dbReference>
<evidence type="ECO:0000256" key="4">
    <source>
        <dbReference type="HAMAP-Rule" id="MF_03057"/>
    </source>
</evidence>
<comment type="similarity">
    <text evidence="4">Belongs to the SDHAF2 family.</text>
</comment>
<dbReference type="STRING" id="520822.A0A195B8A9"/>
<evidence type="ECO:0000313" key="5">
    <source>
        <dbReference type="EMBL" id="KYM80434.1"/>
    </source>
</evidence>
<evidence type="ECO:0000256" key="3">
    <source>
        <dbReference type="ARBA" id="ARBA00023186"/>
    </source>
</evidence>
<keyword evidence="6" id="KW-1185">Reference proteome</keyword>
<dbReference type="FunFam" id="1.10.150.250:FF:000002">
    <property type="entry name" value="Succinate dehydrogenase assembly factor 2, mitochondrial"/>
    <property type="match status" value="1"/>
</dbReference>
<dbReference type="Proteomes" id="UP000078540">
    <property type="component" value="Unassembled WGS sequence"/>
</dbReference>
<gene>
    <name evidence="5" type="ORF">ALC53_08983</name>
</gene>
<dbReference type="PANTHER" id="PTHR12469">
    <property type="entry name" value="PROTEIN EMI5 HOMOLOG, MITOCHONDRIAL"/>
    <property type="match status" value="1"/>
</dbReference>
<dbReference type="GO" id="GO:0005759">
    <property type="term" value="C:mitochondrial matrix"/>
    <property type="evidence" value="ECO:0007669"/>
    <property type="project" value="UniProtKB-SubCell"/>
</dbReference>
<evidence type="ECO:0000313" key="6">
    <source>
        <dbReference type="Proteomes" id="UP000078540"/>
    </source>
</evidence>
<dbReference type="GO" id="GO:0034553">
    <property type="term" value="P:mitochondrial respiratory chain complex II assembly"/>
    <property type="evidence" value="ECO:0007669"/>
    <property type="project" value="TreeGrafter"/>
</dbReference>
<dbReference type="Gene3D" id="1.10.150.250">
    <property type="entry name" value="Flavinator of succinate dehydrogenase"/>
    <property type="match status" value="1"/>
</dbReference>
<dbReference type="InterPro" id="IPR036714">
    <property type="entry name" value="SDH_sf"/>
</dbReference>
<dbReference type="Pfam" id="PF03937">
    <property type="entry name" value="Sdh5"/>
    <property type="match status" value="1"/>
</dbReference>
<reference evidence="5 6" key="1">
    <citation type="submission" date="2015-09" db="EMBL/GenBank/DDBJ databases">
        <title>Atta colombica WGS genome.</title>
        <authorList>
            <person name="Nygaard S."/>
            <person name="Hu H."/>
            <person name="Boomsma J."/>
            <person name="Zhang G."/>
        </authorList>
    </citation>
    <scope>NUCLEOTIDE SEQUENCE [LARGE SCALE GENOMIC DNA]</scope>
    <source>
        <strain evidence="5">Treedump-2</strain>
        <tissue evidence="5">Whole body</tissue>
    </source>
</reference>
<evidence type="ECO:0000256" key="2">
    <source>
        <dbReference type="ARBA" id="ARBA00023128"/>
    </source>
</evidence>
<evidence type="ECO:0000256" key="1">
    <source>
        <dbReference type="ARBA" id="ARBA00004305"/>
    </source>
</evidence>
<keyword evidence="3 4" id="KW-0143">Chaperone</keyword>
<organism evidence="5 6">
    <name type="scientific">Atta colombica</name>
    <dbReference type="NCBI Taxonomy" id="520822"/>
    <lineage>
        <taxon>Eukaryota</taxon>
        <taxon>Metazoa</taxon>
        <taxon>Ecdysozoa</taxon>
        <taxon>Arthropoda</taxon>
        <taxon>Hexapoda</taxon>
        <taxon>Insecta</taxon>
        <taxon>Pterygota</taxon>
        <taxon>Neoptera</taxon>
        <taxon>Endopterygota</taxon>
        <taxon>Hymenoptera</taxon>
        <taxon>Apocrita</taxon>
        <taxon>Aculeata</taxon>
        <taxon>Formicoidea</taxon>
        <taxon>Formicidae</taxon>
        <taxon>Myrmicinae</taxon>
        <taxon>Atta</taxon>
    </lineage>
</organism>
<protein>
    <recommendedName>
        <fullName evidence="4">Succinate dehydrogenase assembly factor 2, mitochondrial</fullName>
        <shortName evidence="4">SDH assembly factor 2</shortName>
        <shortName evidence="4">SDHAF2</shortName>
    </recommendedName>
</protein>
<dbReference type="HAMAP" id="MF_03057">
    <property type="entry name" value="SDHAF2"/>
    <property type="match status" value="1"/>
</dbReference>
<dbReference type="GO" id="GO:0006121">
    <property type="term" value="P:mitochondrial electron transport, succinate to ubiquinone"/>
    <property type="evidence" value="ECO:0007669"/>
    <property type="project" value="UniProtKB-UniRule"/>
</dbReference>
<dbReference type="GO" id="GO:0006099">
    <property type="term" value="P:tricarboxylic acid cycle"/>
    <property type="evidence" value="ECO:0007669"/>
    <property type="project" value="TreeGrafter"/>
</dbReference>